<dbReference type="Proteomes" id="UP001254832">
    <property type="component" value="Unassembled WGS sequence"/>
</dbReference>
<dbReference type="SUPFAM" id="SSF56112">
    <property type="entry name" value="Protein kinase-like (PK-like)"/>
    <property type="match status" value="1"/>
</dbReference>
<name>A0AAP5LRJ3_PAEAM</name>
<dbReference type="Pfam" id="PF01636">
    <property type="entry name" value="APH"/>
    <property type="match status" value="1"/>
</dbReference>
<dbReference type="RefSeq" id="WP_310145248.1">
    <property type="nucleotide sequence ID" value="NZ_JAVDTR010000019.1"/>
</dbReference>
<dbReference type="InterPro" id="IPR011009">
    <property type="entry name" value="Kinase-like_dom_sf"/>
</dbReference>
<proteinExistence type="inferred from homology"/>
<protein>
    <submittedName>
        <fullName evidence="3">Ser/Thr protein kinase RdoA (MazF antagonist)</fullName>
    </submittedName>
</protein>
<keyword evidence="3" id="KW-0418">Kinase</keyword>
<comment type="similarity">
    <text evidence="1">Belongs to the pseudomonas-type ThrB family.</text>
</comment>
<keyword evidence="3" id="KW-0808">Transferase</keyword>
<dbReference type="InterPro" id="IPR050249">
    <property type="entry name" value="Pseudomonas-type_ThrB"/>
</dbReference>
<evidence type="ECO:0000256" key="1">
    <source>
        <dbReference type="ARBA" id="ARBA00038240"/>
    </source>
</evidence>
<dbReference type="PANTHER" id="PTHR21064:SF6">
    <property type="entry name" value="AMINOGLYCOSIDE PHOSPHOTRANSFERASE DOMAIN-CONTAINING PROTEIN"/>
    <property type="match status" value="1"/>
</dbReference>
<evidence type="ECO:0000259" key="2">
    <source>
        <dbReference type="Pfam" id="PF01636"/>
    </source>
</evidence>
<dbReference type="EMBL" id="JAVDTR010000019">
    <property type="protein sequence ID" value="MDR6726740.1"/>
    <property type="molecule type" value="Genomic_DNA"/>
</dbReference>
<dbReference type="InterPro" id="IPR002575">
    <property type="entry name" value="Aminoglycoside_PTrfase"/>
</dbReference>
<reference evidence="3" key="1">
    <citation type="submission" date="2023-07" db="EMBL/GenBank/DDBJ databases">
        <title>Sorghum-associated microbial communities from plants grown in Nebraska, USA.</title>
        <authorList>
            <person name="Schachtman D."/>
        </authorList>
    </citation>
    <scope>NUCLEOTIDE SEQUENCE</scope>
    <source>
        <strain evidence="3">BE80</strain>
    </source>
</reference>
<evidence type="ECO:0000313" key="4">
    <source>
        <dbReference type="Proteomes" id="UP001254832"/>
    </source>
</evidence>
<comment type="caution">
    <text evidence="3">The sequence shown here is derived from an EMBL/GenBank/DDBJ whole genome shotgun (WGS) entry which is preliminary data.</text>
</comment>
<dbReference type="AlphaFoldDB" id="A0AAP5LRJ3"/>
<evidence type="ECO:0000313" key="3">
    <source>
        <dbReference type="EMBL" id="MDR6726740.1"/>
    </source>
</evidence>
<gene>
    <name evidence="3" type="ORF">J2W91_005262</name>
</gene>
<dbReference type="PANTHER" id="PTHR21064">
    <property type="entry name" value="AMINOGLYCOSIDE PHOSPHOTRANSFERASE DOMAIN-CONTAINING PROTEIN-RELATED"/>
    <property type="match status" value="1"/>
</dbReference>
<accession>A0AAP5LRJ3</accession>
<dbReference type="GO" id="GO:0019202">
    <property type="term" value="F:amino acid kinase activity"/>
    <property type="evidence" value="ECO:0007669"/>
    <property type="project" value="TreeGrafter"/>
</dbReference>
<sequence length="333" mass="38669">MNTPFETLICAYFNHVEYNITDVPFGQTNTTKILEIDGHQYIMRIYNKYTKSIEGIELESEITTTLDNNVDMFEVPIFLRTLNNAKYIELEEGSLGAVTTFLQGAVPQIMSAEQAREFGRLVGGFSARVREFSVDNHIYRGTSFTKMYDIHPLATSQSIRSFLENPPFPISRKLLAFYRDMIEAVEGSGQTLEVLPHQFVHHDLLIYNLLAQNNKVTGVLDFDFISWDVAFMECTISLNHLIHESEGSFEMIESFLTGYSSERKHSSQEIEHLMLLTQIYYISVLHFYIGQHYAGITVEHNFIFILQQLERNIQWLHQNEYQLQTLLYEHLVH</sequence>
<feature type="domain" description="Aminoglycoside phosphotransferase" evidence="2">
    <location>
        <begin position="21"/>
        <end position="247"/>
    </location>
</feature>
<organism evidence="3 4">
    <name type="scientific">Paenibacillus amylolyticus</name>
    <dbReference type="NCBI Taxonomy" id="1451"/>
    <lineage>
        <taxon>Bacteria</taxon>
        <taxon>Bacillati</taxon>
        <taxon>Bacillota</taxon>
        <taxon>Bacilli</taxon>
        <taxon>Bacillales</taxon>
        <taxon>Paenibacillaceae</taxon>
        <taxon>Paenibacillus</taxon>
    </lineage>
</organism>
<dbReference type="Gene3D" id="3.90.1200.10">
    <property type="match status" value="1"/>
</dbReference>